<dbReference type="InterPro" id="IPR006311">
    <property type="entry name" value="TAT_signal"/>
</dbReference>
<keyword evidence="4" id="KW-0411">Iron-sulfur</keyword>
<comment type="caution">
    <text evidence="8">The sequence shown here is derived from an EMBL/GenBank/DDBJ whole genome shotgun (WGS) entry which is preliminary data.</text>
</comment>
<sequence length="139" mass="14361">MENEGRRKFLGVCVAGCTVAAAAAAGYPVLRYLAPRSGQGGAAKLVIPAGELKEGDAKFFEFAGSSAVLIKTNSGQLVALSAVCTHLGCIVQWVKEKQQFLCPCHGGQFSTDGTVLGGPPPRPLAKIPFTVTEGNITIG</sequence>
<feature type="domain" description="Rieske" evidence="7">
    <location>
        <begin position="44"/>
        <end position="138"/>
    </location>
</feature>
<dbReference type="Gene3D" id="2.102.10.10">
    <property type="entry name" value="Rieske [2Fe-2S] iron-sulphur domain"/>
    <property type="match status" value="1"/>
</dbReference>
<dbReference type="InterPro" id="IPR005805">
    <property type="entry name" value="Rieske_Fe-S_prot_C"/>
</dbReference>
<keyword evidence="2" id="KW-0479">Metal-binding</keyword>
<keyword evidence="9" id="KW-1185">Reference proteome</keyword>
<dbReference type="PRINTS" id="PR00162">
    <property type="entry name" value="RIESKE"/>
</dbReference>
<dbReference type="PROSITE" id="PS51318">
    <property type="entry name" value="TAT"/>
    <property type="match status" value="1"/>
</dbReference>
<dbReference type="AlphaFoldDB" id="A0A4V6R3K3"/>
<keyword evidence="3" id="KW-0408">Iron</keyword>
<keyword evidence="1" id="KW-0001">2Fe-2S</keyword>
<reference evidence="8 9" key="1">
    <citation type="submission" date="2019-04" db="EMBL/GenBank/DDBJ databases">
        <title>Geobacter oryzae sp. nov., ferric-reducing bacteria isolated from paddy soil.</title>
        <authorList>
            <person name="Xu Z."/>
            <person name="Masuda Y."/>
            <person name="Itoh H."/>
            <person name="Senoo K."/>
        </authorList>
    </citation>
    <scope>NUCLEOTIDE SEQUENCE [LARGE SCALE GENOMIC DNA]</scope>
    <source>
        <strain evidence="8 9">Red111</strain>
    </source>
</reference>
<evidence type="ECO:0000256" key="5">
    <source>
        <dbReference type="ARBA" id="ARBA00023157"/>
    </source>
</evidence>
<evidence type="ECO:0000256" key="4">
    <source>
        <dbReference type="ARBA" id="ARBA00023014"/>
    </source>
</evidence>
<evidence type="ECO:0000256" key="1">
    <source>
        <dbReference type="ARBA" id="ARBA00022714"/>
    </source>
</evidence>
<proteinExistence type="predicted"/>
<dbReference type="PANTHER" id="PTHR10134">
    <property type="entry name" value="CYTOCHROME B-C1 COMPLEX SUBUNIT RIESKE, MITOCHONDRIAL"/>
    <property type="match status" value="1"/>
</dbReference>
<name>A0A4V6R3K3_9BACT</name>
<evidence type="ECO:0000259" key="7">
    <source>
        <dbReference type="PROSITE" id="PS51296"/>
    </source>
</evidence>
<evidence type="ECO:0000313" key="8">
    <source>
        <dbReference type="EMBL" id="TGU70182.1"/>
    </source>
</evidence>
<evidence type="ECO:0000256" key="2">
    <source>
        <dbReference type="ARBA" id="ARBA00022723"/>
    </source>
</evidence>
<evidence type="ECO:0000313" key="9">
    <source>
        <dbReference type="Proteomes" id="UP000306416"/>
    </source>
</evidence>
<gene>
    <name evidence="8" type="ORF">E4633_18460</name>
</gene>
<dbReference type="InterPro" id="IPR036922">
    <property type="entry name" value="Rieske_2Fe-2S_sf"/>
</dbReference>
<dbReference type="EMBL" id="SRSC01000005">
    <property type="protein sequence ID" value="TGU70182.1"/>
    <property type="molecule type" value="Genomic_DNA"/>
</dbReference>
<dbReference type="GO" id="GO:0046872">
    <property type="term" value="F:metal ion binding"/>
    <property type="evidence" value="ECO:0007669"/>
    <property type="project" value="UniProtKB-KW"/>
</dbReference>
<keyword evidence="5" id="KW-1015">Disulfide bond</keyword>
<dbReference type="Pfam" id="PF00355">
    <property type="entry name" value="Rieske"/>
    <property type="match status" value="1"/>
</dbReference>
<dbReference type="SUPFAM" id="SSF50022">
    <property type="entry name" value="ISP domain"/>
    <property type="match status" value="1"/>
</dbReference>
<dbReference type="InterPro" id="IPR017941">
    <property type="entry name" value="Rieske_2Fe-2S"/>
</dbReference>
<dbReference type="RefSeq" id="WP_135872493.1">
    <property type="nucleotide sequence ID" value="NZ_SRSC01000005.1"/>
</dbReference>
<dbReference type="InterPro" id="IPR014349">
    <property type="entry name" value="Rieske_Fe-S_prot"/>
</dbReference>
<evidence type="ECO:0000256" key="6">
    <source>
        <dbReference type="ARBA" id="ARBA00034078"/>
    </source>
</evidence>
<comment type="cofactor">
    <cofactor evidence="6">
        <name>[2Fe-2S] cluster</name>
        <dbReference type="ChEBI" id="CHEBI:190135"/>
    </cofactor>
</comment>
<dbReference type="PROSITE" id="PS51296">
    <property type="entry name" value="RIESKE"/>
    <property type="match status" value="1"/>
</dbReference>
<dbReference type="Proteomes" id="UP000306416">
    <property type="component" value="Unassembled WGS sequence"/>
</dbReference>
<protein>
    <submittedName>
        <fullName evidence="8">Cytochrome B6</fullName>
    </submittedName>
</protein>
<dbReference type="GO" id="GO:0016020">
    <property type="term" value="C:membrane"/>
    <property type="evidence" value="ECO:0007669"/>
    <property type="project" value="InterPro"/>
</dbReference>
<evidence type="ECO:0000256" key="3">
    <source>
        <dbReference type="ARBA" id="ARBA00023004"/>
    </source>
</evidence>
<dbReference type="GO" id="GO:0051537">
    <property type="term" value="F:2 iron, 2 sulfur cluster binding"/>
    <property type="evidence" value="ECO:0007669"/>
    <property type="project" value="UniProtKB-KW"/>
</dbReference>
<accession>A0A4V6R3K3</accession>
<organism evidence="8 9">
    <name type="scientific">Geomonas terrae</name>
    <dbReference type="NCBI Taxonomy" id="2562681"/>
    <lineage>
        <taxon>Bacteria</taxon>
        <taxon>Pseudomonadati</taxon>
        <taxon>Thermodesulfobacteriota</taxon>
        <taxon>Desulfuromonadia</taxon>
        <taxon>Geobacterales</taxon>
        <taxon>Geobacteraceae</taxon>
        <taxon>Geomonas</taxon>
    </lineage>
</organism>